<dbReference type="Pfam" id="PF01408">
    <property type="entry name" value="GFO_IDH_MocA"/>
    <property type="match status" value="1"/>
</dbReference>
<protein>
    <recommendedName>
        <fullName evidence="5">Trans-1,2-dihydrobenzene-1,2-diol dehydrogenase</fullName>
        <ecNumber evidence="4">1.1.1.179</ecNumber>
        <ecNumber evidence="3">1.3.1.20</ecNumber>
    </recommendedName>
    <alternativeName>
        <fullName evidence="8">D-xylose 1-dehydrogenase</fullName>
    </alternativeName>
    <alternativeName>
        <fullName evidence="7">D-xylose-NADP dehydrogenase</fullName>
    </alternativeName>
    <alternativeName>
        <fullName evidence="6">Dimeric dihydrodiol dehydrogenase</fullName>
    </alternativeName>
</protein>
<name>A0A7R9B8B1_TIMSH</name>
<dbReference type="AlphaFoldDB" id="A0A7R9B8B1"/>
<evidence type="ECO:0000256" key="3">
    <source>
        <dbReference type="ARBA" id="ARBA00038853"/>
    </source>
</evidence>
<feature type="compositionally biased region" description="Gly residues" evidence="11">
    <location>
        <begin position="274"/>
        <end position="290"/>
    </location>
</feature>
<evidence type="ECO:0000256" key="7">
    <source>
        <dbReference type="ARBA" id="ARBA00042988"/>
    </source>
</evidence>
<dbReference type="PANTHER" id="PTHR22604:SF105">
    <property type="entry name" value="TRANS-1,2-DIHYDROBENZENE-1,2-DIOL DEHYDROGENASE"/>
    <property type="match status" value="1"/>
</dbReference>
<sequence length="408" mass="44537">MATRWGIASAGKISHDFVTALSVLPLAEHVVVAVAARQLSRAKDFATLHNIKAAYGSYEELAKDPNVDVVYVGSIHPQHLQIASLMLSSGKPCLVEKPLTLNLKETKQLINLARNKKLFLMEAIWSRFFPVYQLLRDELKAGTLGDVLQVIANFGIPIEAVERIKQVFVYMNYSMIFNKYLGCMVILKELGGGSILDIGVYVLQLAVLVFGPVIPEKILASGDLNKEGVDSSVAAILNYGAGKVATLSTHTRVTFPNEAFIVGTKGTIKMSGIAPGGGGGDKQQGLGKGGKTNNMASEGDKRQVSRLQEGRRRATWPQDESRDIHSPFWCPTTIETPTKKREFPVPPCSKPFNHVNSSAMSYEAQEVRRCLLKGLIESPGMTHAESLVLAELEDKLRAAVGTRYSQDD</sequence>
<dbReference type="Pfam" id="PF22725">
    <property type="entry name" value="GFO_IDH_MocA_C3"/>
    <property type="match status" value="1"/>
</dbReference>
<reference evidence="14" key="1">
    <citation type="submission" date="2020-11" db="EMBL/GenBank/DDBJ databases">
        <authorList>
            <person name="Tran Van P."/>
        </authorList>
    </citation>
    <scope>NUCLEOTIDE SEQUENCE</scope>
</reference>
<dbReference type="GO" id="GO:0000166">
    <property type="term" value="F:nucleotide binding"/>
    <property type="evidence" value="ECO:0007669"/>
    <property type="project" value="InterPro"/>
</dbReference>
<comment type="catalytic activity">
    <reaction evidence="10">
        <text>D-xylose + NADP(+) = D-xylono-1,5-lactone + NADPH + H(+)</text>
        <dbReference type="Rhea" id="RHEA:22000"/>
        <dbReference type="ChEBI" id="CHEBI:15378"/>
        <dbReference type="ChEBI" id="CHEBI:15867"/>
        <dbReference type="ChEBI" id="CHEBI:53455"/>
        <dbReference type="ChEBI" id="CHEBI:57783"/>
        <dbReference type="ChEBI" id="CHEBI:58349"/>
        <dbReference type="EC" id="1.1.1.179"/>
    </reaction>
</comment>
<evidence type="ECO:0000256" key="10">
    <source>
        <dbReference type="ARBA" id="ARBA00049233"/>
    </source>
</evidence>
<dbReference type="InterPro" id="IPR036291">
    <property type="entry name" value="NAD(P)-bd_dom_sf"/>
</dbReference>
<dbReference type="InterPro" id="IPR055170">
    <property type="entry name" value="GFO_IDH_MocA-like_dom"/>
</dbReference>
<keyword evidence="2" id="KW-0560">Oxidoreductase</keyword>
<evidence type="ECO:0000256" key="11">
    <source>
        <dbReference type="SAM" id="MobiDB-lite"/>
    </source>
</evidence>
<feature type="compositionally biased region" description="Basic and acidic residues" evidence="11">
    <location>
        <begin position="298"/>
        <end position="312"/>
    </location>
</feature>
<dbReference type="PANTHER" id="PTHR22604">
    <property type="entry name" value="OXIDOREDUCTASES"/>
    <property type="match status" value="1"/>
</dbReference>
<dbReference type="EMBL" id="OC008967">
    <property type="protein sequence ID" value="CAD7267335.1"/>
    <property type="molecule type" value="Genomic_DNA"/>
</dbReference>
<feature type="region of interest" description="Disordered" evidence="11">
    <location>
        <begin position="274"/>
        <end position="322"/>
    </location>
</feature>
<dbReference type="SUPFAM" id="SSF51735">
    <property type="entry name" value="NAD(P)-binding Rossmann-fold domains"/>
    <property type="match status" value="1"/>
</dbReference>
<evidence type="ECO:0000259" key="13">
    <source>
        <dbReference type="Pfam" id="PF22725"/>
    </source>
</evidence>
<dbReference type="GO" id="GO:0047115">
    <property type="term" value="F:trans-1,2-dihydrobenzene-1,2-diol dehydrogenase activity"/>
    <property type="evidence" value="ECO:0007669"/>
    <property type="project" value="UniProtKB-EC"/>
</dbReference>
<evidence type="ECO:0000256" key="9">
    <source>
        <dbReference type="ARBA" id="ARBA00047423"/>
    </source>
</evidence>
<dbReference type="SUPFAM" id="SSF55347">
    <property type="entry name" value="Glyceraldehyde-3-phosphate dehydrogenase-like, C-terminal domain"/>
    <property type="match status" value="1"/>
</dbReference>
<dbReference type="InterPro" id="IPR050984">
    <property type="entry name" value="Gfo/Idh/MocA_domain"/>
</dbReference>
<evidence type="ECO:0000256" key="2">
    <source>
        <dbReference type="ARBA" id="ARBA00023002"/>
    </source>
</evidence>
<dbReference type="EC" id="1.3.1.20" evidence="3"/>
<accession>A0A7R9B8B1</accession>
<evidence type="ECO:0000256" key="1">
    <source>
        <dbReference type="ARBA" id="ARBA00010928"/>
    </source>
</evidence>
<feature type="domain" description="GFO/IDH/MocA-like oxidoreductase" evidence="13">
    <location>
        <begin position="132"/>
        <end position="268"/>
    </location>
</feature>
<dbReference type="EC" id="1.1.1.179" evidence="4"/>
<dbReference type="InterPro" id="IPR000683">
    <property type="entry name" value="Gfo/Idh/MocA-like_OxRdtase_N"/>
</dbReference>
<evidence type="ECO:0000256" key="8">
    <source>
        <dbReference type="ARBA" id="ARBA00043025"/>
    </source>
</evidence>
<dbReference type="Gene3D" id="3.40.50.720">
    <property type="entry name" value="NAD(P)-binding Rossmann-like Domain"/>
    <property type="match status" value="1"/>
</dbReference>
<comment type="catalytic activity">
    <reaction evidence="9">
        <text>(1R,2R)-1,2-dihydrobenzene-1,2-diol + NADP(+) = catechol + NADPH + H(+)</text>
        <dbReference type="Rhea" id="RHEA:16729"/>
        <dbReference type="ChEBI" id="CHEBI:10702"/>
        <dbReference type="ChEBI" id="CHEBI:15378"/>
        <dbReference type="ChEBI" id="CHEBI:18135"/>
        <dbReference type="ChEBI" id="CHEBI:57783"/>
        <dbReference type="ChEBI" id="CHEBI:58349"/>
        <dbReference type="EC" id="1.3.1.20"/>
    </reaction>
</comment>
<evidence type="ECO:0000256" key="4">
    <source>
        <dbReference type="ARBA" id="ARBA00038984"/>
    </source>
</evidence>
<feature type="domain" description="Gfo/Idh/MocA-like oxidoreductase N-terminal" evidence="12">
    <location>
        <begin position="4"/>
        <end position="121"/>
    </location>
</feature>
<organism evidence="14">
    <name type="scientific">Timema shepardi</name>
    <name type="common">Walking stick</name>
    <dbReference type="NCBI Taxonomy" id="629360"/>
    <lineage>
        <taxon>Eukaryota</taxon>
        <taxon>Metazoa</taxon>
        <taxon>Ecdysozoa</taxon>
        <taxon>Arthropoda</taxon>
        <taxon>Hexapoda</taxon>
        <taxon>Insecta</taxon>
        <taxon>Pterygota</taxon>
        <taxon>Neoptera</taxon>
        <taxon>Polyneoptera</taxon>
        <taxon>Phasmatodea</taxon>
        <taxon>Timematodea</taxon>
        <taxon>Timematoidea</taxon>
        <taxon>Timematidae</taxon>
        <taxon>Timema</taxon>
    </lineage>
</organism>
<dbReference type="GO" id="GO:0047837">
    <property type="term" value="F:D-xylose 1-dehydrogenase (NADP+) activity"/>
    <property type="evidence" value="ECO:0007669"/>
    <property type="project" value="UniProtKB-EC"/>
</dbReference>
<evidence type="ECO:0000259" key="12">
    <source>
        <dbReference type="Pfam" id="PF01408"/>
    </source>
</evidence>
<dbReference type="Gene3D" id="3.30.360.10">
    <property type="entry name" value="Dihydrodipicolinate Reductase, domain 2"/>
    <property type="match status" value="2"/>
</dbReference>
<proteinExistence type="inferred from homology"/>
<gene>
    <name evidence="14" type="ORF">TSIB3V08_LOCUS11343</name>
</gene>
<evidence type="ECO:0000256" key="5">
    <source>
        <dbReference type="ARBA" id="ARBA00040603"/>
    </source>
</evidence>
<evidence type="ECO:0000256" key="6">
    <source>
        <dbReference type="ARBA" id="ARBA00042926"/>
    </source>
</evidence>
<comment type="similarity">
    <text evidence="1">Belongs to the Gfo/Idh/MocA family.</text>
</comment>
<evidence type="ECO:0000313" key="14">
    <source>
        <dbReference type="EMBL" id="CAD7267335.1"/>
    </source>
</evidence>